<proteinExistence type="predicted"/>
<accession>H0I405</accession>
<gene>
    <name evidence="1" type="ORF">MAXJ12_36121</name>
</gene>
<evidence type="ECO:0000313" key="2">
    <source>
        <dbReference type="Proteomes" id="UP000003250"/>
    </source>
</evidence>
<name>H0I405_9HYPH</name>
<organism evidence="1 2">
    <name type="scientific">Mesorhizobium alhagi CCNWXJ12-2</name>
    <dbReference type="NCBI Taxonomy" id="1107882"/>
    <lineage>
        <taxon>Bacteria</taxon>
        <taxon>Pseudomonadati</taxon>
        <taxon>Pseudomonadota</taxon>
        <taxon>Alphaproteobacteria</taxon>
        <taxon>Hyphomicrobiales</taxon>
        <taxon>Phyllobacteriaceae</taxon>
        <taxon>Allomesorhizobium</taxon>
    </lineage>
</organism>
<dbReference type="AlphaFoldDB" id="H0I405"/>
<keyword evidence="2" id="KW-1185">Reference proteome</keyword>
<evidence type="ECO:0000313" key="1">
    <source>
        <dbReference type="EMBL" id="EHK52288.1"/>
    </source>
</evidence>
<reference evidence="1 2" key="1">
    <citation type="journal article" date="2012" name="J. Bacteriol.">
        <title>Draft Genome Sequence of Mesorhizobium alhagi CCNWXJ12-2T, a Novel Salt-Resistant Species Isolated from the Desert of Northwestern China.</title>
        <authorList>
            <person name="Zhou M."/>
            <person name="Chen W."/>
            <person name="Chen H."/>
            <person name="Wei G."/>
        </authorList>
    </citation>
    <scope>NUCLEOTIDE SEQUENCE [LARGE SCALE GENOMIC DNA]</scope>
    <source>
        <strain evidence="1 2">CCNWXJ12-2</strain>
    </source>
</reference>
<dbReference type="EMBL" id="AHAM01000341">
    <property type="protein sequence ID" value="EHK52288.1"/>
    <property type="molecule type" value="Genomic_DNA"/>
</dbReference>
<sequence>MITVRTPATGSIGNVFRAAGVALPPNVAETQAA</sequence>
<protein>
    <submittedName>
        <fullName evidence="1">Uncharacterized protein</fullName>
    </submittedName>
</protein>
<dbReference type="Proteomes" id="UP000003250">
    <property type="component" value="Unassembled WGS sequence"/>
</dbReference>